<evidence type="ECO:0000256" key="3">
    <source>
        <dbReference type="ARBA" id="ARBA00022448"/>
    </source>
</evidence>
<keyword evidence="11 14" id="KW-0472">Membrane</keyword>
<evidence type="ECO:0000256" key="8">
    <source>
        <dbReference type="ARBA" id="ARBA00023004"/>
    </source>
</evidence>
<keyword evidence="20" id="KW-1185">Reference proteome</keyword>
<evidence type="ECO:0000256" key="1">
    <source>
        <dbReference type="ARBA" id="ARBA00004571"/>
    </source>
</evidence>
<dbReference type="InterPro" id="IPR036942">
    <property type="entry name" value="Beta-barrel_TonB_sf"/>
</dbReference>
<dbReference type="InterPro" id="IPR000531">
    <property type="entry name" value="Beta-barrel_TonB"/>
</dbReference>
<evidence type="ECO:0000256" key="10">
    <source>
        <dbReference type="ARBA" id="ARBA00023077"/>
    </source>
</evidence>
<feature type="signal peptide" evidence="16">
    <location>
        <begin position="1"/>
        <end position="20"/>
    </location>
</feature>
<evidence type="ECO:0000313" key="19">
    <source>
        <dbReference type="EMBL" id="SIR22643.1"/>
    </source>
</evidence>
<organism evidence="19 20">
    <name type="scientific">Pontibacter lucknowensis</name>
    <dbReference type="NCBI Taxonomy" id="1077936"/>
    <lineage>
        <taxon>Bacteria</taxon>
        <taxon>Pseudomonadati</taxon>
        <taxon>Bacteroidota</taxon>
        <taxon>Cytophagia</taxon>
        <taxon>Cytophagales</taxon>
        <taxon>Hymenobacteraceae</taxon>
        <taxon>Pontibacter</taxon>
    </lineage>
</organism>
<dbReference type="GO" id="GO:0038023">
    <property type="term" value="F:signaling receptor activity"/>
    <property type="evidence" value="ECO:0007669"/>
    <property type="project" value="InterPro"/>
</dbReference>
<dbReference type="Gene3D" id="2.40.170.20">
    <property type="entry name" value="TonB-dependent receptor, beta-barrel domain"/>
    <property type="match status" value="1"/>
</dbReference>
<feature type="domain" description="TonB-dependent receptor-like beta-barrel" evidence="17">
    <location>
        <begin position="307"/>
        <end position="745"/>
    </location>
</feature>
<evidence type="ECO:0000256" key="16">
    <source>
        <dbReference type="SAM" id="SignalP"/>
    </source>
</evidence>
<dbReference type="InterPro" id="IPR010105">
    <property type="entry name" value="TonB_sidphr_rcpt"/>
</dbReference>
<dbReference type="InterPro" id="IPR039426">
    <property type="entry name" value="TonB-dep_rcpt-like"/>
</dbReference>
<keyword evidence="3 14" id="KW-0813">Transport</keyword>
<keyword evidence="13 14" id="KW-0998">Cell outer membrane</keyword>
<dbReference type="Proteomes" id="UP000185924">
    <property type="component" value="Unassembled WGS sequence"/>
</dbReference>
<dbReference type="FunFam" id="2.40.170.20:FF:000005">
    <property type="entry name" value="TonB-dependent siderophore receptor"/>
    <property type="match status" value="1"/>
</dbReference>
<evidence type="ECO:0000256" key="6">
    <source>
        <dbReference type="ARBA" id="ARBA00022692"/>
    </source>
</evidence>
<evidence type="ECO:0000256" key="11">
    <source>
        <dbReference type="ARBA" id="ARBA00023136"/>
    </source>
</evidence>
<dbReference type="Pfam" id="PF07715">
    <property type="entry name" value="Plug"/>
    <property type="match status" value="1"/>
</dbReference>
<evidence type="ECO:0000256" key="4">
    <source>
        <dbReference type="ARBA" id="ARBA00022452"/>
    </source>
</evidence>
<dbReference type="SUPFAM" id="SSF49464">
    <property type="entry name" value="Carboxypeptidase regulatory domain-like"/>
    <property type="match status" value="1"/>
</dbReference>
<comment type="similarity">
    <text evidence="2 14 15">Belongs to the TonB-dependent receptor family.</text>
</comment>
<protein>
    <submittedName>
        <fullName evidence="19">Iron complex outermembrane recepter protein</fullName>
    </submittedName>
</protein>
<dbReference type="PROSITE" id="PS52016">
    <property type="entry name" value="TONB_DEPENDENT_REC_3"/>
    <property type="match status" value="1"/>
</dbReference>
<evidence type="ECO:0000313" key="20">
    <source>
        <dbReference type="Proteomes" id="UP000185924"/>
    </source>
</evidence>
<dbReference type="FunFam" id="2.170.130.10:FF:000001">
    <property type="entry name" value="Catecholate siderophore TonB-dependent receptor"/>
    <property type="match status" value="1"/>
</dbReference>
<comment type="subcellular location">
    <subcellularLocation>
        <location evidence="1 14">Cell outer membrane</location>
        <topology evidence="1 14">Multi-pass membrane protein</topology>
    </subcellularLocation>
</comment>
<evidence type="ECO:0000259" key="18">
    <source>
        <dbReference type="Pfam" id="PF07715"/>
    </source>
</evidence>
<evidence type="ECO:0000259" key="17">
    <source>
        <dbReference type="Pfam" id="PF00593"/>
    </source>
</evidence>
<keyword evidence="8" id="KW-0408">Iron</keyword>
<feature type="domain" description="TonB-dependent receptor plug" evidence="18">
    <location>
        <begin position="135"/>
        <end position="232"/>
    </location>
</feature>
<keyword evidence="9" id="KW-0406">Ion transport</keyword>
<dbReference type="RefSeq" id="WP_076422553.1">
    <property type="nucleotide sequence ID" value="NZ_FTNM01000004.1"/>
</dbReference>
<keyword evidence="7 16" id="KW-0732">Signal</keyword>
<dbReference type="NCBIfam" id="TIGR01783">
    <property type="entry name" value="TonB-siderophor"/>
    <property type="match status" value="1"/>
</dbReference>
<dbReference type="STRING" id="1077936.SAMN05421545_2795"/>
<dbReference type="InterPro" id="IPR008969">
    <property type="entry name" value="CarboxyPept-like_regulatory"/>
</dbReference>
<evidence type="ECO:0000256" key="13">
    <source>
        <dbReference type="ARBA" id="ARBA00023237"/>
    </source>
</evidence>
<dbReference type="InterPro" id="IPR037066">
    <property type="entry name" value="Plug_dom_sf"/>
</dbReference>
<feature type="chain" id="PRO_5012546131" evidence="16">
    <location>
        <begin position="21"/>
        <end position="776"/>
    </location>
</feature>
<reference evidence="20" key="1">
    <citation type="submission" date="2017-01" db="EMBL/GenBank/DDBJ databases">
        <authorList>
            <person name="Varghese N."/>
            <person name="Submissions S."/>
        </authorList>
    </citation>
    <scope>NUCLEOTIDE SEQUENCE [LARGE SCALE GENOMIC DNA]</scope>
    <source>
        <strain evidence="20">DM9</strain>
    </source>
</reference>
<dbReference type="PANTHER" id="PTHR32552">
    <property type="entry name" value="FERRICHROME IRON RECEPTOR-RELATED"/>
    <property type="match status" value="1"/>
</dbReference>
<evidence type="ECO:0000256" key="2">
    <source>
        <dbReference type="ARBA" id="ARBA00009810"/>
    </source>
</evidence>
<keyword evidence="10 15" id="KW-0798">TonB box</keyword>
<gene>
    <name evidence="19" type="ORF">SAMN05421545_2795</name>
</gene>
<dbReference type="Pfam" id="PF13715">
    <property type="entry name" value="CarbopepD_reg_2"/>
    <property type="match status" value="1"/>
</dbReference>
<evidence type="ECO:0000256" key="7">
    <source>
        <dbReference type="ARBA" id="ARBA00022729"/>
    </source>
</evidence>
<dbReference type="Gene3D" id="2.60.40.1120">
    <property type="entry name" value="Carboxypeptidase-like, regulatory domain"/>
    <property type="match status" value="1"/>
</dbReference>
<keyword evidence="5" id="KW-0410">Iron transport</keyword>
<evidence type="ECO:0000256" key="5">
    <source>
        <dbReference type="ARBA" id="ARBA00022496"/>
    </source>
</evidence>
<dbReference type="PANTHER" id="PTHR32552:SF68">
    <property type="entry name" value="FERRICHROME OUTER MEMBRANE TRANSPORTER_PHAGE RECEPTOR"/>
    <property type="match status" value="1"/>
</dbReference>
<dbReference type="GO" id="GO:0015344">
    <property type="term" value="F:siderophore uptake transmembrane transporter activity"/>
    <property type="evidence" value="ECO:0007669"/>
    <property type="project" value="TreeGrafter"/>
</dbReference>
<dbReference type="InterPro" id="IPR012910">
    <property type="entry name" value="Plug_dom"/>
</dbReference>
<sequence>MQRVLTIMFAFVLLAQQAYAQTTGRIEGRIQSERGEGIAGISVGLEGTSYGSTTDDEGKFLIRNIPAGNYTLVASGIGYTLQKQLLEVAGGKASFVNVDLAASSHSLGEVQVTAHRSGEYLQRTATTATKMEAPIKSVPQSVQVVSRRALDQLQVLRLEDAMRNVSGVSMETGFGGRSDIFQIRGFRTDMQSVFKNGFRNTVRTYRESANIQQIEVMKGPASVLYGVSDPGGMVNISTKKPTAHTFQDIQITANNFGLVRPAIDLGGALNESKTFKYRLNAVYERADSYRDFVKTKRIFVAPAITYDFSDKTSLTVETEFLNHDQPSDRGIFSVNGQIAPVSRSRVLIEPSNTGEFKNRMAQYNLQHKFSEALSFRHAFNYNYATETRDVVEQTTVLKDGSFRINRQHQDQDTYDRNIATQNELYASFNTGALVEHKAVGGIEISRSIFDIWVKRAPYDVLDILNPQYNTKPKDYSLLTYSQDYQDRVDVLGFYLQDFITINQRLKVLLGGRYDIWEQEKENRMKDETTKQSNKAFNPRLGVLYEVYGPVSVYANYSKGFQPGIGQTLEGEAFRPITSVQYEAGTKIGLLNDRVNLTAAYFDITRQNVVVPHPTQSGASVQLGEVQSKGIETDITGEVLPGLNVIATYTYTDARVTKDALSADDPRRTVGRRFRGVGYNNGSLWTTYELQDGLLKGLGIGGGFTYVEDRPVDDANSFMLPGYTRYDATMFYNSKRFHAALNVKNLTNVKYYEGSQSATVIMPGAPTAVQGTVGVRF</sequence>
<evidence type="ECO:0000256" key="14">
    <source>
        <dbReference type="PROSITE-ProRule" id="PRU01360"/>
    </source>
</evidence>
<evidence type="ECO:0000256" key="15">
    <source>
        <dbReference type="RuleBase" id="RU003357"/>
    </source>
</evidence>
<evidence type="ECO:0000256" key="12">
    <source>
        <dbReference type="ARBA" id="ARBA00023170"/>
    </source>
</evidence>
<evidence type="ECO:0000256" key="9">
    <source>
        <dbReference type="ARBA" id="ARBA00023065"/>
    </source>
</evidence>
<dbReference type="OrthoDB" id="9758472at2"/>
<dbReference type="SUPFAM" id="SSF56935">
    <property type="entry name" value="Porins"/>
    <property type="match status" value="1"/>
</dbReference>
<keyword evidence="6 14" id="KW-0812">Transmembrane</keyword>
<accession>A0A1N6Z759</accession>
<dbReference type="CDD" id="cd01347">
    <property type="entry name" value="ligand_gated_channel"/>
    <property type="match status" value="1"/>
</dbReference>
<keyword evidence="4 14" id="KW-1134">Transmembrane beta strand</keyword>
<dbReference type="AlphaFoldDB" id="A0A1N6Z759"/>
<dbReference type="EMBL" id="FTNM01000004">
    <property type="protein sequence ID" value="SIR22643.1"/>
    <property type="molecule type" value="Genomic_DNA"/>
</dbReference>
<dbReference type="GO" id="GO:0015891">
    <property type="term" value="P:siderophore transport"/>
    <property type="evidence" value="ECO:0007669"/>
    <property type="project" value="InterPro"/>
</dbReference>
<dbReference type="GO" id="GO:0009279">
    <property type="term" value="C:cell outer membrane"/>
    <property type="evidence" value="ECO:0007669"/>
    <property type="project" value="UniProtKB-SubCell"/>
</dbReference>
<proteinExistence type="inferred from homology"/>
<dbReference type="Pfam" id="PF00593">
    <property type="entry name" value="TonB_dep_Rec_b-barrel"/>
    <property type="match status" value="1"/>
</dbReference>
<dbReference type="Gene3D" id="2.170.130.10">
    <property type="entry name" value="TonB-dependent receptor, plug domain"/>
    <property type="match status" value="1"/>
</dbReference>
<name>A0A1N6Z759_9BACT</name>
<keyword evidence="12" id="KW-0675">Receptor</keyword>